<dbReference type="EMBL" id="JBBNAE010000002">
    <property type="protein sequence ID" value="KAK9145306.1"/>
    <property type="molecule type" value="Genomic_DNA"/>
</dbReference>
<keyword evidence="3" id="KW-1185">Reference proteome</keyword>
<evidence type="ECO:0000256" key="1">
    <source>
        <dbReference type="SAM" id="MobiDB-lite"/>
    </source>
</evidence>
<protein>
    <submittedName>
        <fullName evidence="2">Uncharacterized protein</fullName>
    </submittedName>
</protein>
<feature type="region of interest" description="Disordered" evidence="1">
    <location>
        <begin position="62"/>
        <end position="86"/>
    </location>
</feature>
<dbReference type="Proteomes" id="UP001417504">
    <property type="component" value="Unassembled WGS sequence"/>
</dbReference>
<evidence type="ECO:0000313" key="3">
    <source>
        <dbReference type="Proteomes" id="UP001417504"/>
    </source>
</evidence>
<sequence length="96" mass="8585">MAAVGVKAAPADQVLGALTGNGIGNGLGGVGSLGNGLPVDNGVLGGANNGVGSGNPLGSAGSVAGQGANGPPIGNTNPAGGALGGTGLPVHLRKLL</sequence>
<gene>
    <name evidence="2" type="ORF">Sjap_005209</name>
</gene>
<proteinExistence type="predicted"/>
<reference evidence="2 3" key="1">
    <citation type="submission" date="2024-01" db="EMBL/GenBank/DDBJ databases">
        <title>Genome assemblies of Stephania.</title>
        <authorList>
            <person name="Yang L."/>
        </authorList>
    </citation>
    <scope>NUCLEOTIDE SEQUENCE [LARGE SCALE GENOMIC DNA]</scope>
    <source>
        <strain evidence="2">QJT</strain>
        <tissue evidence="2">Leaf</tissue>
    </source>
</reference>
<comment type="caution">
    <text evidence="2">The sequence shown here is derived from an EMBL/GenBank/DDBJ whole genome shotgun (WGS) entry which is preliminary data.</text>
</comment>
<name>A0AAP0K3J2_9MAGN</name>
<organism evidence="2 3">
    <name type="scientific">Stephania japonica</name>
    <dbReference type="NCBI Taxonomy" id="461633"/>
    <lineage>
        <taxon>Eukaryota</taxon>
        <taxon>Viridiplantae</taxon>
        <taxon>Streptophyta</taxon>
        <taxon>Embryophyta</taxon>
        <taxon>Tracheophyta</taxon>
        <taxon>Spermatophyta</taxon>
        <taxon>Magnoliopsida</taxon>
        <taxon>Ranunculales</taxon>
        <taxon>Menispermaceae</taxon>
        <taxon>Menispermoideae</taxon>
        <taxon>Cissampelideae</taxon>
        <taxon>Stephania</taxon>
    </lineage>
</organism>
<accession>A0AAP0K3J2</accession>
<evidence type="ECO:0000313" key="2">
    <source>
        <dbReference type="EMBL" id="KAK9145306.1"/>
    </source>
</evidence>
<dbReference type="AlphaFoldDB" id="A0AAP0K3J2"/>